<dbReference type="EMBL" id="JBJJXI010000173">
    <property type="protein sequence ID" value="KAL3384439.1"/>
    <property type="molecule type" value="Genomic_DNA"/>
</dbReference>
<evidence type="ECO:0008006" key="3">
    <source>
        <dbReference type="Google" id="ProtNLM"/>
    </source>
</evidence>
<organism evidence="1 2">
    <name type="scientific">Trichogramma kaykai</name>
    <dbReference type="NCBI Taxonomy" id="54128"/>
    <lineage>
        <taxon>Eukaryota</taxon>
        <taxon>Metazoa</taxon>
        <taxon>Ecdysozoa</taxon>
        <taxon>Arthropoda</taxon>
        <taxon>Hexapoda</taxon>
        <taxon>Insecta</taxon>
        <taxon>Pterygota</taxon>
        <taxon>Neoptera</taxon>
        <taxon>Endopterygota</taxon>
        <taxon>Hymenoptera</taxon>
        <taxon>Apocrita</taxon>
        <taxon>Proctotrupomorpha</taxon>
        <taxon>Chalcidoidea</taxon>
        <taxon>Trichogrammatidae</taxon>
        <taxon>Trichogramma</taxon>
    </lineage>
</organism>
<accession>A0ABD2VUN7</accession>
<name>A0ABD2VUN7_9HYME</name>
<sequence length="113" mass="13500">MSLQYNSQANLHVLTWRSDISTQLKIAKLLLLWNLSFSGDENEDETQEFIMQLRAFFISISPETNVRDIFFTLPMIFKRAALKWYVSQTYAFDSWIAFKEAFEARFVFKLYDY</sequence>
<evidence type="ECO:0000313" key="2">
    <source>
        <dbReference type="Proteomes" id="UP001627154"/>
    </source>
</evidence>
<proteinExistence type="predicted"/>
<reference evidence="1 2" key="1">
    <citation type="journal article" date="2024" name="bioRxiv">
        <title>A reference genome for Trichogramma kaykai: A tiny desert-dwelling parasitoid wasp with competing sex-ratio distorters.</title>
        <authorList>
            <person name="Culotta J."/>
            <person name="Lindsey A.R."/>
        </authorList>
    </citation>
    <scope>NUCLEOTIDE SEQUENCE [LARGE SCALE GENOMIC DNA]</scope>
    <source>
        <strain evidence="1 2">KSX58</strain>
    </source>
</reference>
<dbReference type="Proteomes" id="UP001627154">
    <property type="component" value="Unassembled WGS sequence"/>
</dbReference>
<keyword evidence="2" id="KW-1185">Reference proteome</keyword>
<gene>
    <name evidence="1" type="ORF">TKK_019832</name>
</gene>
<evidence type="ECO:0000313" key="1">
    <source>
        <dbReference type="EMBL" id="KAL3384439.1"/>
    </source>
</evidence>
<comment type="caution">
    <text evidence="1">The sequence shown here is derived from an EMBL/GenBank/DDBJ whole genome shotgun (WGS) entry which is preliminary data.</text>
</comment>
<dbReference type="AlphaFoldDB" id="A0ABD2VUN7"/>
<protein>
    <recommendedName>
        <fullName evidence="3">Retrotransposon gag domain-containing protein</fullName>
    </recommendedName>
</protein>